<dbReference type="Pfam" id="PF12821">
    <property type="entry name" value="ThrE_2"/>
    <property type="match status" value="1"/>
</dbReference>
<feature type="transmembrane region" description="Helical" evidence="8">
    <location>
        <begin position="29"/>
        <end position="48"/>
    </location>
</feature>
<feature type="transmembrane region" description="Helical" evidence="8">
    <location>
        <begin position="6"/>
        <end position="24"/>
    </location>
</feature>
<evidence type="ECO:0000313" key="11">
    <source>
        <dbReference type="Proteomes" id="UP000290106"/>
    </source>
</evidence>
<gene>
    <name evidence="10" type="ORF">ETP43_10400</name>
</gene>
<evidence type="ECO:0000256" key="4">
    <source>
        <dbReference type="ARBA" id="ARBA00022692"/>
    </source>
</evidence>
<evidence type="ECO:0000256" key="3">
    <source>
        <dbReference type="ARBA" id="ARBA00022519"/>
    </source>
</evidence>
<keyword evidence="5 8" id="KW-1133">Transmembrane helix</keyword>
<organism evidence="10 11">
    <name type="scientific">Blautia faecicola</name>
    <dbReference type="NCBI Taxonomy" id="2509240"/>
    <lineage>
        <taxon>Bacteria</taxon>
        <taxon>Bacillati</taxon>
        <taxon>Bacillota</taxon>
        <taxon>Clostridia</taxon>
        <taxon>Lachnospirales</taxon>
        <taxon>Lachnospiraceae</taxon>
        <taxon>Blautia</taxon>
    </lineage>
</organism>
<comment type="subcellular location">
    <subcellularLocation>
        <location evidence="1">Cell membrane</location>
        <topology evidence="1">Multi-pass membrane protein</topology>
    </subcellularLocation>
</comment>
<dbReference type="EMBL" id="SDKC01000001">
    <property type="protein sequence ID" value="RXS75586.1"/>
    <property type="molecule type" value="Genomic_DNA"/>
</dbReference>
<name>A0A4Q1RIP4_9FIRM</name>
<proteinExistence type="inferred from homology"/>
<accession>A0A4Q1RIP4</accession>
<comment type="similarity">
    <text evidence="7">Belongs to the ThrE exporter (TC 2.A.79) family.</text>
</comment>
<evidence type="ECO:0000256" key="6">
    <source>
        <dbReference type="ARBA" id="ARBA00023136"/>
    </source>
</evidence>
<dbReference type="Proteomes" id="UP000290106">
    <property type="component" value="Unassembled WGS sequence"/>
</dbReference>
<feature type="transmembrane region" description="Helical" evidence="8">
    <location>
        <begin position="82"/>
        <end position="100"/>
    </location>
</feature>
<protein>
    <submittedName>
        <fullName evidence="10">Threonine/serine exporter</fullName>
    </submittedName>
</protein>
<keyword evidence="11" id="KW-1185">Reference proteome</keyword>
<keyword evidence="3" id="KW-0997">Cell inner membrane</keyword>
<keyword evidence="6 8" id="KW-0472">Membrane</keyword>
<dbReference type="OrthoDB" id="9810047at2"/>
<keyword evidence="4 8" id="KW-0812">Transmembrane</keyword>
<evidence type="ECO:0000256" key="2">
    <source>
        <dbReference type="ARBA" id="ARBA00022475"/>
    </source>
</evidence>
<keyword evidence="2" id="KW-1003">Cell membrane</keyword>
<feature type="domain" description="Threonine/Serine exporter ThrE" evidence="9">
    <location>
        <begin position="13"/>
        <end position="135"/>
    </location>
</feature>
<dbReference type="InterPro" id="IPR024528">
    <property type="entry name" value="ThrE_2"/>
</dbReference>
<dbReference type="RefSeq" id="WP_129258001.1">
    <property type="nucleotide sequence ID" value="NZ_SDKC01000001.1"/>
</dbReference>
<dbReference type="PANTHER" id="PTHR34390">
    <property type="entry name" value="UPF0442 PROTEIN YJJB-RELATED"/>
    <property type="match status" value="1"/>
</dbReference>
<evidence type="ECO:0000313" key="10">
    <source>
        <dbReference type="EMBL" id="RXS75586.1"/>
    </source>
</evidence>
<evidence type="ECO:0000256" key="1">
    <source>
        <dbReference type="ARBA" id="ARBA00004651"/>
    </source>
</evidence>
<evidence type="ECO:0000256" key="7">
    <source>
        <dbReference type="ARBA" id="ARBA00034125"/>
    </source>
</evidence>
<feature type="transmembrane region" description="Helical" evidence="8">
    <location>
        <begin position="120"/>
        <end position="143"/>
    </location>
</feature>
<sequence>MTDMIIQSIGGIAAVYGFAGILGVPKKFLLWAGIDGGIGWFVYLLVGAMTHSELLGAFFGAAVISVGANVCARVFKTPVTMILIPANMTLVPGAGMYRIVYHILYPEGEQAAYYFQQTLLMAGMIAIAMFIVNIIWSSVTGAMKKRRDYRNEKVE</sequence>
<dbReference type="GO" id="GO:0005886">
    <property type="term" value="C:plasma membrane"/>
    <property type="evidence" value="ECO:0007669"/>
    <property type="project" value="UniProtKB-SubCell"/>
</dbReference>
<feature type="transmembrane region" description="Helical" evidence="8">
    <location>
        <begin position="54"/>
        <end position="75"/>
    </location>
</feature>
<evidence type="ECO:0000259" key="9">
    <source>
        <dbReference type="Pfam" id="PF12821"/>
    </source>
</evidence>
<dbReference type="InterPro" id="IPR050539">
    <property type="entry name" value="ThrE_Dicarb/AminoAcid_Exp"/>
</dbReference>
<dbReference type="GO" id="GO:0015744">
    <property type="term" value="P:succinate transport"/>
    <property type="evidence" value="ECO:0007669"/>
    <property type="project" value="TreeGrafter"/>
</dbReference>
<dbReference type="PANTHER" id="PTHR34390:SF1">
    <property type="entry name" value="SUCCINATE TRANSPORTER SUBUNIT YJJB-RELATED"/>
    <property type="match status" value="1"/>
</dbReference>
<evidence type="ECO:0000256" key="8">
    <source>
        <dbReference type="SAM" id="Phobius"/>
    </source>
</evidence>
<dbReference type="AlphaFoldDB" id="A0A4Q1RIP4"/>
<reference evidence="10 11" key="1">
    <citation type="submission" date="2019-01" db="EMBL/GenBank/DDBJ databases">
        <title>Blautia sp. nov. KGMB01111 isolated human feces.</title>
        <authorList>
            <person name="Park J.-E."/>
            <person name="Kim J.-S."/>
            <person name="Park S.-H."/>
        </authorList>
    </citation>
    <scope>NUCLEOTIDE SEQUENCE [LARGE SCALE GENOMIC DNA]</scope>
    <source>
        <strain evidence="10 11">KGMB01111</strain>
    </source>
</reference>
<comment type="caution">
    <text evidence="10">The sequence shown here is derived from an EMBL/GenBank/DDBJ whole genome shotgun (WGS) entry which is preliminary data.</text>
</comment>
<evidence type="ECO:0000256" key="5">
    <source>
        <dbReference type="ARBA" id="ARBA00022989"/>
    </source>
</evidence>